<sequence>MKGVEFPIFKTKSEATGQSYNFADPSERRKYFEAKAGKQIDDLKRYLRTNTFVAYLLGKKQAGKGTYTKLLAEVFGSDKI</sequence>
<dbReference type="AlphaFoldDB" id="A0A955KWS6"/>
<feature type="non-terminal residue" evidence="1">
    <location>
        <position position="80"/>
    </location>
</feature>
<name>A0A955KWS6_9BACT</name>
<proteinExistence type="predicted"/>
<protein>
    <submittedName>
        <fullName evidence="1">Uncharacterized protein</fullName>
    </submittedName>
</protein>
<comment type="caution">
    <text evidence="1">The sequence shown here is derived from an EMBL/GenBank/DDBJ whole genome shotgun (WGS) entry which is preliminary data.</text>
</comment>
<organism evidence="1 2">
    <name type="scientific">Candidatus Dojkabacteria bacterium</name>
    <dbReference type="NCBI Taxonomy" id="2099670"/>
    <lineage>
        <taxon>Bacteria</taxon>
        <taxon>Candidatus Dojkabacteria</taxon>
    </lineage>
</organism>
<reference evidence="1" key="1">
    <citation type="submission" date="2020-04" db="EMBL/GenBank/DDBJ databases">
        <authorList>
            <person name="Zhang T."/>
        </authorList>
    </citation>
    <scope>NUCLEOTIDE SEQUENCE</scope>
    <source>
        <strain evidence="1">HKST-UBA16</strain>
    </source>
</reference>
<evidence type="ECO:0000313" key="1">
    <source>
        <dbReference type="EMBL" id="MCA9375226.1"/>
    </source>
</evidence>
<accession>A0A955KWS6</accession>
<gene>
    <name evidence="1" type="ORF">KC622_02760</name>
</gene>
<dbReference type="EMBL" id="JAGQLM010000120">
    <property type="protein sequence ID" value="MCA9375226.1"/>
    <property type="molecule type" value="Genomic_DNA"/>
</dbReference>
<reference evidence="1" key="2">
    <citation type="journal article" date="2021" name="Microbiome">
        <title>Successional dynamics and alternative stable states in a saline activated sludge microbial community over 9 years.</title>
        <authorList>
            <person name="Wang Y."/>
            <person name="Ye J."/>
            <person name="Ju F."/>
            <person name="Liu L."/>
            <person name="Boyd J.A."/>
            <person name="Deng Y."/>
            <person name="Parks D.H."/>
            <person name="Jiang X."/>
            <person name="Yin X."/>
            <person name="Woodcroft B.J."/>
            <person name="Tyson G.W."/>
            <person name="Hugenholtz P."/>
            <person name="Polz M.F."/>
            <person name="Zhang T."/>
        </authorList>
    </citation>
    <scope>NUCLEOTIDE SEQUENCE</scope>
    <source>
        <strain evidence="1">HKST-UBA16</strain>
    </source>
</reference>
<dbReference type="Proteomes" id="UP000748332">
    <property type="component" value="Unassembled WGS sequence"/>
</dbReference>
<evidence type="ECO:0000313" key="2">
    <source>
        <dbReference type="Proteomes" id="UP000748332"/>
    </source>
</evidence>